<dbReference type="AlphaFoldDB" id="A0A1H0Y569"/>
<accession>A0A1H0Y569</accession>
<dbReference type="Proteomes" id="UP000255421">
    <property type="component" value="Unassembled WGS sequence"/>
</dbReference>
<feature type="region of interest" description="Disordered" evidence="1">
    <location>
        <begin position="217"/>
        <end position="246"/>
    </location>
</feature>
<gene>
    <name evidence="2" type="ORF">DWB78_11495</name>
    <name evidence="3" type="ORF">SAMN05216278_0411</name>
</gene>
<feature type="compositionally biased region" description="Acidic residues" evidence="1">
    <location>
        <begin position="132"/>
        <end position="143"/>
    </location>
</feature>
<evidence type="ECO:0000256" key="1">
    <source>
        <dbReference type="SAM" id="MobiDB-lite"/>
    </source>
</evidence>
<dbReference type="RefSeq" id="WP_092532153.1">
    <property type="nucleotide sequence ID" value="NZ_FNKQ01000001.1"/>
</dbReference>
<evidence type="ECO:0000313" key="2">
    <source>
        <dbReference type="EMBL" id="RDI72283.1"/>
    </source>
</evidence>
<evidence type="ECO:0000313" key="4">
    <source>
        <dbReference type="Proteomes" id="UP000199289"/>
    </source>
</evidence>
<reference evidence="2 5" key="3">
    <citation type="submission" date="2018-07" db="EMBL/GenBank/DDBJ databases">
        <title>Genome sequence of extremly halophilic archaeon Halopelagius longus strain BC12-B1.</title>
        <authorList>
            <person name="Zhang X."/>
        </authorList>
    </citation>
    <scope>NUCLEOTIDE SEQUENCE [LARGE SCALE GENOMIC DNA]</scope>
    <source>
        <strain evidence="2 5">BC12-B1</strain>
    </source>
</reference>
<dbReference type="OrthoDB" id="291374at2157"/>
<name>A0A1H0Y569_9EURY</name>
<feature type="compositionally biased region" description="Acidic residues" evidence="1">
    <location>
        <begin position="150"/>
        <end position="167"/>
    </location>
</feature>
<dbReference type="EMBL" id="QQST01000001">
    <property type="protein sequence ID" value="RDI72283.1"/>
    <property type="molecule type" value="Genomic_DNA"/>
</dbReference>
<feature type="compositionally biased region" description="Gly residues" evidence="1">
    <location>
        <begin position="228"/>
        <end position="239"/>
    </location>
</feature>
<evidence type="ECO:0000313" key="5">
    <source>
        <dbReference type="Proteomes" id="UP000255421"/>
    </source>
</evidence>
<sequence length="366" mass="39808">MNGRSLREMLDRRPDTEAGRVVRRIWLARGYEAAVRFSGPDLYVEARGRTDEGATRRIRAWVSSEGTIDRRRMRAFVNACERDDAEPHVVTLGTAQIADDAHLPGVWEFDASRLAVEVRDAGVEAAVRALEAEAESTAEEDASENWFGEPVEDDGDSEDDDETDEEELTRRDAARITGKYVVGGLVTYLFVESLSDAVRASPELRRTVREATTPLWSHVPAMPSGEGASDGGGGVGTGTGTPDYGNPTSGERVENATAIPYDELAADAAANAGRNVRYEGVVRSTVEGVTERGVRLAVTPGPNGSWSDEIACRWPSGRLYEDAVRFRLLEGERIRVWGVVRGATEATRTERSIPLVEVVGIASVES</sequence>
<reference evidence="4" key="2">
    <citation type="submission" date="2016-10" db="EMBL/GenBank/DDBJ databases">
        <authorList>
            <person name="Varghese N."/>
            <person name="Submissions S."/>
        </authorList>
    </citation>
    <scope>NUCLEOTIDE SEQUENCE [LARGE SCALE GENOMIC DNA]</scope>
    <source>
        <strain evidence="4">CGMCC 1.12397</strain>
    </source>
</reference>
<reference evidence="3" key="1">
    <citation type="submission" date="2016-10" db="EMBL/GenBank/DDBJ databases">
        <authorList>
            <person name="de Groot N.N."/>
        </authorList>
    </citation>
    <scope>NUCLEOTIDE SEQUENCE [LARGE SCALE GENOMIC DNA]</scope>
    <source>
        <strain evidence="3">CGMCC 1.12397</strain>
    </source>
</reference>
<dbReference type="EMBL" id="FNKQ01000001">
    <property type="protein sequence ID" value="SDQ10304.1"/>
    <property type="molecule type" value="Genomic_DNA"/>
</dbReference>
<dbReference type="Proteomes" id="UP000199289">
    <property type="component" value="Unassembled WGS sequence"/>
</dbReference>
<protein>
    <submittedName>
        <fullName evidence="3">Uncharacterized protein</fullName>
    </submittedName>
</protein>
<organism evidence="3 4">
    <name type="scientific">Halopelagius longus</name>
    <dbReference type="NCBI Taxonomy" id="1236180"/>
    <lineage>
        <taxon>Archaea</taxon>
        <taxon>Methanobacteriati</taxon>
        <taxon>Methanobacteriota</taxon>
        <taxon>Stenosarchaea group</taxon>
        <taxon>Halobacteria</taxon>
        <taxon>Halobacteriales</taxon>
        <taxon>Haloferacaceae</taxon>
    </lineage>
</organism>
<keyword evidence="5" id="KW-1185">Reference proteome</keyword>
<feature type="region of interest" description="Disordered" evidence="1">
    <location>
        <begin position="131"/>
        <end position="171"/>
    </location>
</feature>
<proteinExistence type="predicted"/>
<evidence type="ECO:0000313" key="3">
    <source>
        <dbReference type="EMBL" id="SDQ10304.1"/>
    </source>
</evidence>